<feature type="chain" id="PRO_5012264810" evidence="8">
    <location>
        <begin position="20"/>
        <end position="121"/>
    </location>
</feature>
<dbReference type="EMBL" id="CM007903">
    <property type="protein sequence ID" value="OTF98024.1"/>
    <property type="molecule type" value="Genomic_DNA"/>
</dbReference>
<dbReference type="InterPro" id="IPR053134">
    <property type="entry name" value="RNA-dir_DNA_polymerase"/>
</dbReference>
<dbReference type="InterPro" id="IPR043128">
    <property type="entry name" value="Rev_trsase/Diguanyl_cyclase"/>
</dbReference>
<sequence length="121" mass="14338">MNQVLLMIFIIMLNFRCQQKYLLRIANAALNDELFFAIAGHNMTVVEIVYKRMTDIKFDLRSGYHPLKVQEEDIPKTAFRTRYGHYEFTVMPFGLTNAPVAFMDMMNRICKPYWIGRILYT</sequence>
<dbReference type="Gene3D" id="2.60.40.420">
    <property type="entry name" value="Cupredoxins - blue copper proteins"/>
    <property type="match status" value="1"/>
</dbReference>
<reference evidence="11" key="1">
    <citation type="journal article" date="2017" name="Nature">
        <title>The sunflower genome provides insights into oil metabolism, flowering and Asterid evolution.</title>
        <authorList>
            <person name="Badouin H."/>
            <person name="Gouzy J."/>
            <person name="Grassa C.J."/>
            <person name="Murat F."/>
            <person name="Staton S.E."/>
            <person name="Cottret L."/>
            <person name="Lelandais-Briere C."/>
            <person name="Owens G.L."/>
            <person name="Carrere S."/>
            <person name="Mayjonade B."/>
            <person name="Legrand L."/>
            <person name="Gill N."/>
            <person name="Kane N.C."/>
            <person name="Bowers J.E."/>
            <person name="Hubner S."/>
            <person name="Bellec A."/>
            <person name="Berard A."/>
            <person name="Berges H."/>
            <person name="Blanchet N."/>
            <person name="Boniface M.C."/>
            <person name="Brunel D."/>
            <person name="Catrice O."/>
            <person name="Chaidir N."/>
            <person name="Claudel C."/>
            <person name="Donnadieu C."/>
            <person name="Faraut T."/>
            <person name="Fievet G."/>
            <person name="Helmstetter N."/>
            <person name="King M."/>
            <person name="Knapp S.J."/>
            <person name="Lai Z."/>
            <person name="Le Paslier M.C."/>
            <person name="Lippi Y."/>
            <person name="Lorenzon L."/>
            <person name="Mandel J.R."/>
            <person name="Marage G."/>
            <person name="Marchand G."/>
            <person name="Marquand E."/>
            <person name="Bret-Mestries E."/>
            <person name="Morien E."/>
            <person name="Nambeesan S."/>
            <person name="Nguyen T."/>
            <person name="Pegot-Espagnet P."/>
            <person name="Pouilly N."/>
            <person name="Raftis F."/>
            <person name="Sallet E."/>
            <person name="Schiex T."/>
            <person name="Thomas J."/>
            <person name="Vandecasteele C."/>
            <person name="Vares D."/>
            <person name="Vear F."/>
            <person name="Vautrin S."/>
            <person name="Crespi M."/>
            <person name="Mangin B."/>
            <person name="Burke J.M."/>
            <person name="Salse J."/>
            <person name="Munos S."/>
            <person name="Vincourt P."/>
            <person name="Rieseberg L.H."/>
            <person name="Langlade N.B."/>
        </authorList>
    </citation>
    <scope>NUCLEOTIDE SEQUENCE [LARGE SCALE GENOMIC DNA]</scope>
    <source>
        <strain evidence="11">cv. SF193</strain>
    </source>
</reference>
<dbReference type="SUPFAM" id="SSF49503">
    <property type="entry name" value="Cupredoxins"/>
    <property type="match status" value="1"/>
</dbReference>
<dbReference type="Gene3D" id="3.10.10.10">
    <property type="entry name" value="HIV Type 1 Reverse Transcriptase, subunit A, domain 1"/>
    <property type="match status" value="1"/>
</dbReference>
<dbReference type="GO" id="GO:0003964">
    <property type="term" value="F:RNA-directed DNA polymerase activity"/>
    <property type="evidence" value="ECO:0007669"/>
    <property type="project" value="UniProtKB-KW"/>
</dbReference>
<dbReference type="Pfam" id="PF00078">
    <property type="entry name" value="RVT_1"/>
    <property type="match status" value="1"/>
</dbReference>
<evidence type="ECO:0000256" key="3">
    <source>
        <dbReference type="ARBA" id="ARBA00022695"/>
    </source>
</evidence>
<gene>
    <name evidence="10" type="ORF">HannXRQ_Chr14g0441061</name>
</gene>
<keyword evidence="4" id="KW-0540">Nuclease</keyword>
<evidence type="ECO:0000256" key="6">
    <source>
        <dbReference type="ARBA" id="ARBA00022801"/>
    </source>
</evidence>
<evidence type="ECO:0000256" key="7">
    <source>
        <dbReference type="ARBA" id="ARBA00022918"/>
    </source>
</evidence>
<keyword evidence="2" id="KW-0808">Transferase</keyword>
<dbReference type="Gene3D" id="3.30.70.270">
    <property type="match status" value="1"/>
</dbReference>
<dbReference type="GO" id="GO:0004519">
    <property type="term" value="F:endonuclease activity"/>
    <property type="evidence" value="ECO:0007669"/>
    <property type="project" value="UniProtKB-KW"/>
</dbReference>
<dbReference type="GO" id="GO:0008233">
    <property type="term" value="F:peptidase activity"/>
    <property type="evidence" value="ECO:0007669"/>
    <property type="project" value="UniProtKB-KW"/>
</dbReference>
<keyword evidence="7 10" id="KW-0695">RNA-directed DNA polymerase</keyword>
<dbReference type="STRING" id="4232.A0A251SGR4"/>
<evidence type="ECO:0000256" key="5">
    <source>
        <dbReference type="ARBA" id="ARBA00022759"/>
    </source>
</evidence>
<evidence type="ECO:0000256" key="4">
    <source>
        <dbReference type="ARBA" id="ARBA00022722"/>
    </source>
</evidence>
<dbReference type="InterPro" id="IPR043502">
    <property type="entry name" value="DNA/RNA_pol_sf"/>
</dbReference>
<dbReference type="InParanoid" id="A0A251SGR4"/>
<feature type="domain" description="Reverse transcriptase" evidence="9">
    <location>
        <begin position="48"/>
        <end position="112"/>
    </location>
</feature>
<evidence type="ECO:0000313" key="10">
    <source>
        <dbReference type="EMBL" id="OTF98024.1"/>
    </source>
</evidence>
<evidence type="ECO:0000256" key="8">
    <source>
        <dbReference type="SAM" id="SignalP"/>
    </source>
</evidence>
<accession>A0A251SGR4</accession>
<keyword evidence="6" id="KW-0378">Hydrolase</keyword>
<dbReference type="GO" id="GO:0006508">
    <property type="term" value="P:proteolysis"/>
    <property type="evidence" value="ECO:0007669"/>
    <property type="project" value="UniProtKB-KW"/>
</dbReference>
<evidence type="ECO:0000256" key="1">
    <source>
        <dbReference type="ARBA" id="ARBA00022670"/>
    </source>
</evidence>
<proteinExistence type="predicted"/>
<organism evidence="10 11">
    <name type="scientific">Helianthus annuus</name>
    <name type="common">Common sunflower</name>
    <dbReference type="NCBI Taxonomy" id="4232"/>
    <lineage>
        <taxon>Eukaryota</taxon>
        <taxon>Viridiplantae</taxon>
        <taxon>Streptophyta</taxon>
        <taxon>Embryophyta</taxon>
        <taxon>Tracheophyta</taxon>
        <taxon>Spermatophyta</taxon>
        <taxon>Magnoliopsida</taxon>
        <taxon>eudicotyledons</taxon>
        <taxon>Gunneridae</taxon>
        <taxon>Pentapetalae</taxon>
        <taxon>asterids</taxon>
        <taxon>campanulids</taxon>
        <taxon>Asterales</taxon>
        <taxon>Asteraceae</taxon>
        <taxon>Asteroideae</taxon>
        <taxon>Heliantheae alliance</taxon>
        <taxon>Heliantheae</taxon>
        <taxon>Helianthus</taxon>
    </lineage>
</organism>
<dbReference type="FunFam" id="3.10.10.10:FF:000007">
    <property type="entry name" value="Retrovirus-related Pol polyprotein from transposon 17.6-like Protein"/>
    <property type="match status" value="1"/>
</dbReference>
<dbReference type="InterPro" id="IPR000477">
    <property type="entry name" value="RT_dom"/>
</dbReference>
<keyword evidence="5" id="KW-0255">Endonuclease</keyword>
<evidence type="ECO:0000256" key="2">
    <source>
        <dbReference type="ARBA" id="ARBA00022679"/>
    </source>
</evidence>
<evidence type="ECO:0000313" key="11">
    <source>
        <dbReference type="Proteomes" id="UP000215914"/>
    </source>
</evidence>
<feature type="signal peptide" evidence="8">
    <location>
        <begin position="1"/>
        <end position="19"/>
    </location>
</feature>
<evidence type="ECO:0000259" key="9">
    <source>
        <dbReference type="Pfam" id="PF00078"/>
    </source>
</evidence>
<dbReference type="AlphaFoldDB" id="A0A251SGR4"/>
<keyword evidence="11" id="KW-1185">Reference proteome</keyword>
<protein>
    <submittedName>
        <fullName evidence="10">Putative reverse transcriptase domain, Cupredoxin</fullName>
    </submittedName>
</protein>
<name>A0A251SGR4_HELAN</name>
<keyword evidence="1" id="KW-0645">Protease</keyword>
<dbReference type="SUPFAM" id="SSF56672">
    <property type="entry name" value="DNA/RNA polymerases"/>
    <property type="match status" value="1"/>
</dbReference>
<keyword evidence="8" id="KW-0732">Signal</keyword>
<dbReference type="PANTHER" id="PTHR24559:SF427">
    <property type="entry name" value="RNA-DIRECTED DNA POLYMERASE"/>
    <property type="match status" value="1"/>
</dbReference>
<dbReference type="PANTHER" id="PTHR24559">
    <property type="entry name" value="TRANSPOSON TY3-I GAG-POL POLYPROTEIN"/>
    <property type="match status" value="1"/>
</dbReference>
<dbReference type="InterPro" id="IPR008972">
    <property type="entry name" value="Cupredoxin"/>
</dbReference>
<dbReference type="Proteomes" id="UP000215914">
    <property type="component" value="Chromosome 14"/>
</dbReference>
<keyword evidence="3" id="KW-0548">Nucleotidyltransferase</keyword>